<sequence>MPFPGGHPGAHEGHADGGRDRALHDARPHGARQRRARGLPRRIRSDLPRVHAGLTPDPEAPGRRREGRGGPIRPRALPCADPLSGRPSGRAAEADHAPRLGPDAVGSRPPPVRRLLLGLFHATEAWRVPEEEVDLLRRDFPDVEVTRTHSKEELEEKVRETEILFSWAPGNALVARGTRLRWIHAPAAGVGTFITPAVRERGIVLTNSRGVHAVPIAEHTMGMLVALARQLDRAIQDQIQNRLDRERWWVGSGRPQELHGRTLGLFGYGAIGREIARRALAFGMRVIAVRRNPLSAPAWEPDLLRALGLPAEEPRIEGVLGPSELGSMLGESDAVVVAAALTPETEGIFDAAAFRQMRRGAWFVNVARGKIVRERDLAAALREGQVGGAALDVFETEPLPRESELYNVRNVILTPHISGGSTGFWPRAMRLFRENLRRDGAGLPLLNRVDLERGY</sequence>
<evidence type="ECO:0000259" key="4">
    <source>
        <dbReference type="Pfam" id="PF02826"/>
    </source>
</evidence>
<evidence type="ECO:0000256" key="1">
    <source>
        <dbReference type="ARBA" id="ARBA00023002"/>
    </source>
</evidence>
<protein>
    <submittedName>
        <fullName evidence="5">D-2-hydroxyacid dehydrogenase</fullName>
    </submittedName>
</protein>
<evidence type="ECO:0000256" key="3">
    <source>
        <dbReference type="SAM" id="MobiDB-lite"/>
    </source>
</evidence>
<evidence type="ECO:0000256" key="2">
    <source>
        <dbReference type="ARBA" id="ARBA00023027"/>
    </source>
</evidence>
<dbReference type="PANTHER" id="PTHR43333:SF1">
    <property type="entry name" value="D-ISOMER SPECIFIC 2-HYDROXYACID DEHYDROGENASE NAD-BINDING DOMAIN-CONTAINING PROTEIN"/>
    <property type="match status" value="1"/>
</dbReference>
<dbReference type="Gene3D" id="3.40.50.720">
    <property type="entry name" value="NAD(P)-binding Rossmann-like Domain"/>
    <property type="match status" value="2"/>
</dbReference>
<dbReference type="Proteomes" id="UP000316292">
    <property type="component" value="Unassembled WGS sequence"/>
</dbReference>
<keyword evidence="2" id="KW-0520">NAD</keyword>
<accession>A0A538SHQ6</accession>
<dbReference type="CDD" id="cd05300">
    <property type="entry name" value="2-Hacid_dh_1"/>
    <property type="match status" value="1"/>
</dbReference>
<feature type="compositionally biased region" description="Basic residues" evidence="3">
    <location>
        <begin position="29"/>
        <end position="42"/>
    </location>
</feature>
<reference evidence="5 6" key="1">
    <citation type="journal article" date="2019" name="Nat. Microbiol.">
        <title>Mediterranean grassland soil C-N compound turnover is dependent on rainfall and depth, and is mediated by genomically divergent microorganisms.</title>
        <authorList>
            <person name="Diamond S."/>
            <person name="Andeer P.F."/>
            <person name="Li Z."/>
            <person name="Crits-Christoph A."/>
            <person name="Burstein D."/>
            <person name="Anantharaman K."/>
            <person name="Lane K.R."/>
            <person name="Thomas B.C."/>
            <person name="Pan C."/>
            <person name="Northen T.R."/>
            <person name="Banfield J.F."/>
        </authorList>
    </citation>
    <scope>NUCLEOTIDE SEQUENCE [LARGE SCALE GENOMIC DNA]</scope>
    <source>
        <strain evidence="5">WS_1</strain>
    </source>
</reference>
<feature type="compositionally biased region" description="Basic and acidic residues" evidence="3">
    <location>
        <begin position="9"/>
        <end position="28"/>
    </location>
</feature>
<gene>
    <name evidence="5" type="ORF">E6K71_01295</name>
</gene>
<dbReference type="GO" id="GO:0051287">
    <property type="term" value="F:NAD binding"/>
    <property type="evidence" value="ECO:0007669"/>
    <property type="project" value="InterPro"/>
</dbReference>
<comment type="caution">
    <text evidence="5">The sequence shown here is derived from an EMBL/GenBank/DDBJ whole genome shotgun (WGS) entry which is preliminary data.</text>
</comment>
<proteinExistence type="predicted"/>
<organism evidence="5 6">
    <name type="scientific">Eiseniibacteriota bacterium</name>
    <dbReference type="NCBI Taxonomy" id="2212470"/>
    <lineage>
        <taxon>Bacteria</taxon>
        <taxon>Candidatus Eiseniibacteriota</taxon>
    </lineage>
</organism>
<dbReference type="AlphaFoldDB" id="A0A538SHQ6"/>
<keyword evidence="1" id="KW-0560">Oxidoreductase</keyword>
<dbReference type="SUPFAM" id="SSF51735">
    <property type="entry name" value="NAD(P)-binding Rossmann-fold domains"/>
    <property type="match status" value="1"/>
</dbReference>
<dbReference type="GO" id="GO:0016616">
    <property type="term" value="F:oxidoreductase activity, acting on the CH-OH group of donors, NAD or NADP as acceptor"/>
    <property type="evidence" value="ECO:0007669"/>
    <property type="project" value="InterPro"/>
</dbReference>
<feature type="domain" description="D-isomer specific 2-hydroxyacid dehydrogenase NAD-binding" evidence="4">
    <location>
        <begin position="221"/>
        <end position="418"/>
    </location>
</feature>
<evidence type="ECO:0000313" key="6">
    <source>
        <dbReference type="Proteomes" id="UP000316292"/>
    </source>
</evidence>
<dbReference type="InterPro" id="IPR036291">
    <property type="entry name" value="NAD(P)-bd_dom_sf"/>
</dbReference>
<name>A0A538SHQ6_UNCEI</name>
<dbReference type="InterPro" id="IPR006140">
    <property type="entry name" value="D-isomer_DH_NAD-bd"/>
</dbReference>
<feature type="region of interest" description="Disordered" evidence="3">
    <location>
        <begin position="1"/>
        <end position="108"/>
    </location>
</feature>
<dbReference type="PANTHER" id="PTHR43333">
    <property type="entry name" value="2-HACID_DH_C DOMAIN-CONTAINING PROTEIN"/>
    <property type="match status" value="1"/>
</dbReference>
<evidence type="ECO:0000313" key="5">
    <source>
        <dbReference type="EMBL" id="TMQ50899.1"/>
    </source>
</evidence>
<dbReference type="EMBL" id="VBOR01000026">
    <property type="protein sequence ID" value="TMQ50899.1"/>
    <property type="molecule type" value="Genomic_DNA"/>
</dbReference>
<dbReference type="Pfam" id="PF02826">
    <property type="entry name" value="2-Hacid_dh_C"/>
    <property type="match status" value="1"/>
</dbReference>
<dbReference type="SUPFAM" id="SSF52283">
    <property type="entry name" value="Formate/glycerate dehydrogenase catalytic domain-like"/>
    <property type="match status" value="1"/>
</dbReference>